<gene>
    <name evidence="3" type="ORF">GCM10007859_11290</name>
</gene>
<comment type="caution">
    <text evidence="3">The sequence shown here is derived from an EMBL/GenBank/DDBJ whole genome shotgun (WGS) entry which is preliminary data.</text>
</comment>
<proteinExistence type="predicted"/>
<name>A0ABQ6BGQ5_9CAUL</name>
<dbReference type="SUPFAM" id="SSF54909">
    <property type="entry name" value="Dimeric alpha+beta barrel"/>
    <property type="match status" value="1"/>
</dbReference>
<dbReference type="PANTHER" id="PTHR41521">
    <property type="match status" value="1"/>
</dbReference>
<evidence type="ECO:0000313" key="3">
    <source>
        <dbReference type="EMBL" id="GLS01118.1"/>
    </source>
</evidence>
<dbReference type="Proteomes" id="UP001156921">
    <property type="component" value="Unassembled WGS sequence"/>
</dbReference>
<sequence length="127" mass="13203">MIHGSIAPLAVLALLTFSVPAGAQTAPTAVARAYIINEITVTDPTAYAEYVRRAPAVVAAFGGRYIVRAGAVTPMIGEPPTARIVVVEFPSHQAAADFLASPEYQAILPIRQAASTSRAYVVDGVAP</sequence>
<keyword evidence="1" id="KW-0732">Signal</keyword>
<dbReference type="PANTHER" id="PTHR41521:SF4">
    <property type="entry name" value="BLR0684 PROTEIN"/>
    <property type="match status" value="1"/>
</dbReference>
<dbReference type="RefSeq" id="WP_284221971.1">
    <property type="nucleotide sequence ID" value="NZ_BSOY01000018.1"/>
</dbReference>
<protein>
    <recommendedName>
        <fullName evidence="2">DUF1330 domain-containing protein</fullName>
    </recommendedName>
</protein>
<evidence type="ECO:0000259" key="2">
    <source>
        <dbReference type="Pfam" id="PF07045"/>
    </source>
</evidence>
<reference evidence="4" key="1">
    <citation type="journal article" date="2019" name="Int. J. Syst. Evol. Microbiol.">
        <title>The Global Catalogue of Microorganisms (GCM) 10K type strain sequencing project: providing services to taxonomists for standard genome sequencing and annotation.</title>
        <authorList>
            <consortium name="The Broad Institute Genomics Platform"/>
            <consortium name="The Broad Institute Genome Sequencing Center for Infectious Disease"/>
            <person name="Wu L."/>
            <person name="Ma J."/>
        </authorList>
    </citation>
    <scope>NUCLEOTIDE SEQUENCE [LARGE SCALE GENOMIC DNA]</scope>
    <source>
        <strain evidence="4">NBRC 110107</strain>
    </source>
</reference>
<dbReference type="InterPro" id="IPR010753">
    <property type="entry name" value="DUF1330"/>
</dbReference>
<keyword evidence="4" id="KW-1185">Reference proteome</keyword>
<feature type="signal peptide" evidence="1">
    <location>
        <begin position="1"/>
        <end position="23"/>
    </location>
</feature>
<dbReference type="InterPro" id="IPR011008">
    <property type="entry name" value="Dimeric_a/b-barrel"/>
</dbReference>
<dbReference type="Gene3D" id="3.30.70.100">
    <property type="match status" value="1"/>
</dbReference>
<feature type="domain" description="DUF1330" evidence="2">
    <location>
        <begin position="33"/>
        <end position="125"/>
    </location>
</feature>
<dbReference type="Pfam" id="PF07045">
    <property type="entry name" value="DUF1330"/>
    <property type="match status" value="1"/>
</dbReference>
<evidence type="ECO:0000313" key="4">
    <source>
        <dbReference type="Proteomes" id="UP001156921"/>
    </source>
</evidence>
<organism evidence="3 4">
    <name type="scientific">Brevundimonas denitrificans</name>
    <dbReference type="NCBI Taxonomy" id="1443434"/>
    <lineage>
        <taxon>Bacteria</taxon>
        <taxon>Pseudomonadati</taxon>
        <taxon>Pseudomonadota</taxon>
        <taxon>Alphaproteobacteria</taxon>
        <taxon>Caulobacterales</taxon>
        <taxon>Caulobacteraceae</taxon>
        <taxon>Brevundimonas</taxon>
    </lineage>
</organism>
<accession>A0ABQ6BGQ5</accession>
<dbReference type="EMBL" id="BSOY01000018">
    <property type="protein sequence ID" value="GLS01118.1"/>
    <property type="molecule type" value="Genomic_DNA"/>
</dbReference>
<feature type="chain" id="PRO_5045316249" description="DUF1330 domain-containing protein" evidence="1">
    <location>
        <begin position="24"/>
        <end position="127"/>
    </location>
</feature>
<evidence type="ECO:0000256" key="1">
    <source>
        <dbReference type="SAM" id="SignalP"/>
    </source>
</evidence>